<keyword evidence="9" id="KW-0418">Kinase</keyword>
<dbReference type="PROSITE" id="PS50112">
    <property type="entry name" value="PAS"/>
    <property type="match status" value="1"/>
</dbReference>
<evidence type="ECO:0000256" key="11">
    <source>
        <dbReference type="ARBA" id="ARBA00022989"/>
    </source>
</evidence>
<evidence type="ECO:0000256" key="14">
    <source>
        <dbReference type="SAM" id="MobiDB-lite"/>
    </source>
</evidence>
<evidence type="ECO:0000256" key="2">
    <source>
        <dbReference type="ARBA" id="ARBA00004651"/>
    </source>
</evidence>
<dbReference type="RefSeq" id="WP_230068072.1">
    <property type="nucleotide sequence ID" value="NZ_BAABLL010000006.1"/>
</dbReference>
<organism evidence="18 19">
    <name type="scientific">Arthrobacter cryoconiti</name>
    <dbReference type="NCBI Taxonomy" id="748907"/>
    <lineage>
        <taxon>Bacteria</taxon>
        <taxon>Bacillati</taxon>
        <taxon>Actinomycetota</taxon>
        <taxon>Actinomycetes</taxon>
        <taxon>Micrococcales</taxon>
        <taxon>Micrococcaceae</taxon>
        <taxon>Arthrobacter</taxon>
    </lineage>
</organism>
<evidence type="ECO:0000256" key="5">
    <source>
        <dbReference type="ARBA" id="ARBA00022553"/>
    </source>
</evidence>
<evidence type="ECO:0000313" key="18">
    <source>
        <dbReference type="EMBL" id="MFC4266046.1"/>
    </source>
</evidence>
<dbReference type="InterPro" id="IPR036890">
    <property type="entry name" value="HATPase_C_sf"/>
</dbReference>
<evidence type="ECO:0000256" key="1">
    <source>
        <dbReference type="ARBA" id="ARBA00000085"/>
    </source>
</evidence>
<dbReference type="PANTHER" id="PTHR44936:SF10">
    <property type="entry name" value="SENSOR PROTEIN RSTB"/>
    <property type="match status" value="1"/>
</dbReference>
<dbReference type="InterPro" id="IPR005467">
    <property type="entry name" value="His_kinase_dom"/>
</dbReference>
<protein>
    <recommendedName>
        <fullName evidence="3">histidine kinase</fullName>
        <ecNumber evidence="3">2.7.13.3</ecNumber>
    </recommendedName>
</protein>
<dbReference type="SUPFAM" id="SSF55874">
    <property type="entry name" value="ATPase domain of HSP90 chaperone/DNA topoisomerase II/histidine kinase"/>
    <property type="match status" value="1"/>
</dbReference>
<dbReference type="EMBL" id="JBHSCQ010000016">
    <property type="protein sequence ID" value="MFC4266046.1"/>
    <property type="molecule type" value="Genomic_DNA"/>
</dbReference>
<keyword evidence="10 18" id="KW-0067">ATP-binding</keyword>
<dbReference type="Gene3D" id="3.30.450.20">
    <property type="entry name" value="PAS domain"/>
    <property type="match status" value="2"/>
</dbReference>
<reference evidence="19" key="1">
    <citation type="journal article" date="2019" name="Int. J. Syst. Evol. Microbiol.">
        <title>The Global Catalogue of Microorganisms (GCM) 10K type strain sequencing project: providing services to taxonomists for standard genome sequencing and annotation.</title>
        <authorList>
            <consortium name="The Broad Institute Genomics Platform"/>
            <consortium name="The Broad Institute Genome Sequencing Center for Infectious Disease"/>
            <person name="Wu L."/>
            <person name="Ma J."/>
        </authorList>
    </citation>
    <scope>NUCLEOTIDE SEQUENCE [LARGE SCALE GENOMIC DNA]</scope>
    <source>
        <strain evidence="19">CGMCC 1.10698</strain>
    </source>
</reference>
<evidence type="ECO:0000256" key="3">
    <source>
        <dbReference type="ARBA" id="ARBA00012438"/>
    </source>
</evidence>
<evidence type="ECO:0000256" key="9">
    <source>
        <dbReference type="ARBA" id="ARBA00022777"/>
    </source>
</evidence>
<feature type="domain" description="Histidine kinase" evidence="16">
    <location>
        <begin position="335"/>
        <end position="555"/>
    </location>
</feature>
<dbReference type="InterPro" id="IPR000014">
    <property type="entry name" value="PAS"/>
</dbReference>
<keyword evidence="4" id="KW-1003">Cell membrane</keyword>
<keyword evidence="11 15" id="KW-1133">Transmembrane helix</keyword>
<keyword evidence="6" id="KW-0808">Transferase</keyword>
<dbReference type="Pfam" id="PF02518">
    <property type="entry name" value="HATPase_c"/>
    <property type="match status" value="1"/>
</dbReference>
<keyword evidence="5" id="KW-0597">Phosphoprotein</keyword>
<evidence type="ECO:0000256" key="8">
    <source>
        <dbReference type="ARBA" id="ARBA00022741"/>
    </source>
</evidence>
<evidence type="ECO:0000313" key="19">
    <source>
        <dbReference type="Proteomes" id="UP001595773"/>
    </source>
</evidence>
<comment type="catalytic activity">
    <reaction evidence="1">
        <text>ATP + protein L-histidine = ADP + protein N-phospho-L-histidine.</text>
        <dbReference type="EC" id="2.7.13.3"/>
    </reaction>
</comment>
<dbReference type="EC" id="2.7.13.3" evidence="3"/>
<dbReference type="InterPro" id="IPR004358">
    <property type="entry name" value="Sig_transdc_His_kin-like_C"/>
</dbReference>
<feature type="region of interest" description="Disordered" evidence="14">
    <location>
        <begin position="251"/>
        <end position="285"/>
    </location>
</feature>
<comment type="caution">
    <text evidence="18">The sequence shown here is derived from an EMBL/GenBank/DDBJ whole genome shotgun (WGS) entry which is preliminary data.</text>
</comment>
<evidence type="ECO:0000259" key="17">
    <source>
        <dbReference type="PROSITE" id="PS50112"/>
    </source>
</evidence>
<dbReference type="InterPro" id="IPR029151">
    <property type="entry name" value="Sensor-like_sf"/>
</dbReference>
<dbReference type="SUPFAM" id="SSF103190">
    <property type="entry name" value="Sensory domain-like"/>
    <property type="match status" value="1"/>
</dbReference>
<feature type="transmembrane region" description="Helical" evidence="15">
    <location>
        <begin position="12"/>
        <end position="33"/>
    </location>
</feature>
<dbReference type="GO" id="GO:0005524">
    <property type="term" value="F:ATP binding"/>
    <property type="evidence" value="ECO:0007669"/>
    <property type="project" value="UniProtKB-KW"/>
</dbReference>
<keyword evidence="12" id="KW-0902">Two-component regulatory system</keyword>
<evidence type="ECO:0000256" key="15">
    <source>
        <dbReference type="SAM" id="Phobius"/>
    </source>
</evidence>
<dbReference type="SMART" id="SM00387">
    <property type="entry name" value="HATPase_c"/>
    <property type="match status" value="1"/>
</dbReference>
<keyword evidence="7 15" id="KW-0812">Transmembrane</keyword>
<keyword evidence="8" id="KW-0547">Nucleotide-binding</keyword>
<gene>
    <name evidence="18" type="ORF">ACFOW9_10585</name>
</gene>
<comment type="subcellular location">
    <subcellularLocation>
        <location evidence="2">Cell membrane</location>
        <topology evidence="2">Multi-pass membrane protein</topology>
    </subcellularLocation>
</comment>
<feature type="domain" description="PAS" evidence="17">
    <location>
        <begin position="210"/>
        <end position="249"/>
    </location>
</feature>
<dbReference type="PANTHER" id="PTHR44936">
    <property type="entry name" value="SENSOR PROTEIN CREC"/>
    <property type="match status" value="1"/>
</dbReference>
<dbReference type="InterPro" id="IPR016120">
    <property type="entry name" value="Sig_transdc_His_kin_SpoOB"/>
</dbReference>
<dbReference type="Proteomes" id="UP001595773">
    <property type="component" value="Unassembled WGS sequence"/>
</dbReference>
<dbReference type="Gene3D" id="3.30.565.10">
    <property type="entry name" value="Histidine kinase-like ATPase, C-terminal domain"/>
    <property type="match status" value="1"/>
</dbReference>
<dbReference type="SUPFAM" id="SSF55890">
    <property type="entry name" value="Sporulation response regulatory protein Spo0B"/>
    <property type="match status" value="1"/>
</dbReference>
<name>A0ABV8R0P9_9MICC</name>
<dbReference type="Pfam" id="PF17203">
    <property type="entry name" value="sCache_3_2"/>
    <property type="match status" value="1"/>
</dbReference>
<dbReference type="InterPro" id="IPR050980">
    <property type="entry name" value="2C_sensor_his_kinase"/>
</dbReference>
<proteinExistence type="predicted"/>
<feature type="transmembrane region" description="Helical" evidence="15">
    <location>
        <begin position="164"/>
        <end position="191"/>
    </location>
</feature>
<dbReference type="InterPro" id="IPR033463">
    <property type="entry name" value="sCache_3"/>
</dbReference>
<dbReference type="InterPro" id="IPR003594">
    <property type="entry name" value="HATPase_dom"/>
</dbReference>
<sequence>MFWRRWSIAQRLFSANLVFVLLLAVGVATVMVYEAGNRTYEQTRERVLSIATVLADSPAVLDATASAEPSIQLQPYALAVMTDANLDFVTIMSPRGIRWTHPNPAEISKPYVGSIRQAQMGQSYTEVTAGTLGPSVRAIVPIKDSAGTVQGMVAAGVRVSNVQVLVAAGLPGVLGLAFALLISGSMAAWFLGRYLKRVTLGWGPEELAHLFAYYESVLHSVREGLVLVDPEGSLVLYNDHAALLLGIEPASDEDSASPVSKGKDAKRRSRKSPGDHGSVRSQQSLRSLPLPDSLKELLHSGRVATDEVHVAGKRLLVVSQRPAIQAGNKGSAGSVVTLRDHTELTSLAGHLSSTQTLVTALRSQTHEHANRLHAIISLIELDRAREALDFATSDLSDTVRLGEQFVGTLDDPFLTALLQGKVSQAQERGVRLELSGSGTLPTGMLDARELVTILGNLVDNGIEAAAGCPDATVWADLLVAEGTLTVTVADNGPGLRTTALDELARIGVSSKQGITAGGHGFGLALVRRAVAALGGTLRAENDAGAVLTAVVPLTDRNTNEQD</sequence>
<evidence type="ECO:0000259" key="16">
    <source>
        <dbReference type="PROSITE" id="PS50109"/>
    </source>
</evidence>
<dbReference type="PROSITE" id="PS50109">
    <property type="entry name" value="HIS_KIN"/>
    <property type="match status" value="1"/>
</dbReference>
<evidence type="ECO:0000256" key="13">
    <source>
        <dbReference type="ARBA" id="ARBA00023136"/>
    </source>
</evidence>
<evidence type="ECO:0000256" key="12">
    <source>
        <dbReference type="ARBA" id="ARBA00023012"/>
    </source>
</evidence>
<evidence type="ECO:0000256" key="6">
    <source>
        <dbReference type="ARBA" id="ARBA00022679"/>
    </source>
</evidence>
<dbReference type="PRINTS" id="PR00344">
    <property type="entry name" value="BCTRLSENSOR"/>
</dbReference>
<keyword evidence="19" id="KW-1185">Reference proteome</keyword>
<accession>A0ABV8R0P9</accession>
<evidence type="ECO:0000256" key="7">
    <source>
        <dbReference type="ARBA" id="ARBA00022692"/>
    </source>
</evidence>
<evidence type="ECO:0000256" key="10">
    <source>
        <dbReference type="ARBA" id="ARBA00022840"/>
    </source>
</evidence>
<evidence type="ECO:0000256" key="4">
    <source>
        <dbReference type="ARBA" id="ARBA00022475"/>
    </source>
</evidence>
<keyword evidence="13 15" id="KW-0472">Membrane</keyword>